<dbReference type="EMBL" id="CP002480">
    <property type="protein sequence ID" value="ADW67461.1"/>
    <property type="molecule type" value="Genomic_DNA"/>
</dbReference>
<dbReference type="STRING" id="1198114.AciX9_0389"/>
<dbReference type="PaxDb" id="1198114-AciX9_0389"/>
<dbReference type="HOGENOM" id="CLU_2478978_0_0_0"/>
<organism evidence="2">
    <name type="scientific">Granulicella tundricola (strain ATCC BAA-1859 / DSM 23138 / MP5ACTX9)</name>
    <dbReference type="NCBI Taxonomy" id="1198114"/>
    <lineage>
        <taxon>Bacteria</taxon>
        <taxon>Pseudomonadati</taxon>
        <taxon>Acidobacteriota</taxon>
        <taxon>Terriglobia</taxon>
        <taxon>Terriglobales</taxon>
        <taxon>Acidobacteriaceae</taxon>
        <taxon>Granulicella</taxon>
    </lineage>
</organism>
<dbReference type="OrthoDB" id="9155172at2"/>
<gene>
    <name evidence="1" type="ordered locus">AciX9_0389</name>
</gene>
<dbReference type="KEGG" id="acm:AciX9_0389"/>
<sequence length="87" mass="9548">MTIPEAVEIAKKHLVEVMPDLASSTIELDELETPPSGSAWRFTFTAIRPSDPNNSNVLELLRSRRSTKSVEVNSVDGSLLAIRNRAA</sequence>
<name>E8WXC8_GRATM</name>
<dbReference type="AlphaFoldDB" id="E8WXC8"/>
<evidence type="ECO:0000313" key="1">
    <source>
        <dbReference type="EMBL" id="ADW67461.1"/>
    </source>
</evidence>
<evidence type="ECO:0000313" key="2">
    <source>
        <dbReference type="Proteomes" id="UP000000343"/>
    </source>
</evidence>
<dbReference type="Proteomes" id="UP000000343">
    <property type="component" value="Chromosome"/>
</dbReference>
<protein>
    <submittedName>
        <fullName evidence="1">Uncharacterized protein</fullName>
    </submittedName>
</protein>
<accession>E8WXC8</accession>
<reference evidence="2" key="1">
    <citation type="submission" date="2011-01" db="EMBL/GenBank/DDBJ databases">
        <title>Complete sequence of chromosome of Acidobacterium sp. MP5ACTX9.</title>
        <authorList>
            <consortium name="US DOE Joint Genome Institute"/>
            <person name="Lucas S."/>
            <person name="Copeland A."/>
            <person name="Lapidus A."/>
            <person name="Cheng J.-F."/>
            <person name="Goodwin L."/>
            <person name="Pitluck S."/>
            <person name="Teshima H."/>
            <person name="Detter J.C."/>
            <person name="Han C."/>
            <person name="Tapia R."/>
            <person name="Land M."/>
            <person name="Hauser L."/>
            <person name="Kyrpides N."/>
            <person name="Ivanova N."/>
            <person name="Ovchinnikova G."/>
            <person name="Pagani I."/>
            <person name="Rawat S.R."/>
            <person name="Mannisto M."/>
            <person name="Haggblom M.M."/>
            <person name="Woyke T."/>
        </authorList>
    </citation>
    <scope>NUCLEOTIDE SEQUENCE [LARGE SCALE GENOMIC DNA]</scope>
    <source>
        <strain evidence="2">MP5ACTX9</strain>
    </source>
</reference>
<keyword evidence="2" id="KW-1185">Reference proteome</keyword>
<proteinExistence type="predicted"/>